<dbReference type="Gene3D" id="2.150.10.10">
    <property type="entry name" value="Serralysin-like metalloprotease, C-terminal"/>
    <property type="match status" value="2"/>
</dbReference>
<dbReference type="InterPro" id="IPR001343">
    <property type="entry name" value="Hemolysn_Ca-bd"/>
</dbReference>
<evidence type="ECO:0000256" key="3">
    <source>
        <dbReference type="ARBA" id="ARBA00022837"/>
    </source>
</evidence>
<protein>
    <submittedName>
        <fullName evidence="4">Lipase</fullName>
        <ecNumber evidence="4">3.1.1.3</ecNumber>
    </submittedName>
</protein>
<dbReference type="InterPro" id="IPR050557">
    <property type="entry name" value="RTX_toxin/Mannuronan_C5-epim"/>
</dbReference>
<keyword evidence="2" id="KW-0964">Secreted</keyword>
<dbReference type="PANTHER" id="PTHR38340:SF1">
    <property type="entry name" value="S-LAYER PROTEIN"/>
    <property type="match status" value="1"/>
</dbReference>
<evidence type="ECO:0000256" key="1">
    <source>
        <dbReference type="ARBA" id="ARBA00004613"/>
    </source>
</evidence>
<dbReference type="Pfam" id="PF00353">
    <property type="entry name" value="HemolysinCabind"/>
    <property type="match status" value="3"/>
</dbReference>
<dbReference type="Proteomes" id="UP000255529">
    <property type="component" value="Unassembled WGS sequence"/>
</dbReference>
<dbReference type="InterPro" id="IPR011049">
    <property type="entry name" value="Serralysin-like_metalloprot_C"/>
</dbReference>
<organism evidence="4 5">
    <name type="scientific">Serratia quinivorans</name>
    <dbReference type="NCBI Taxonomy" id="137545"/>
    <lineage>
        <taxon>Bacteria</taxon>
        <taxon>Pseudomonadati</taxon>
        <taxon>Pseudomonadota</taxon>
        <taxon>Gammaproteobacteria</taxon>
        <taxon>Enterobacterales</taxon>
        <taxon>Yersiniaceae</taxon>
        <taxon>Serratia</taxon>
    </lineage>
</organism>
<dbReference type="Gene3D" id="3.40.50.1820">
    <property type="entry name" value="alpha/beta hydrolase"/>
    <property type="match status" value="1"/>
</dbReference>
<evidence type="ECO:0000256" key="2">
    <source>
        <dbReference type="ARBA" id="ARBA00022525"/>
    </source>
</evidence>
<keyword evidence="4" id="KW-0378">Hydrolase</keyword>
<dbReference type="SUPFAM" id="SSF53474">
    <property type="entry name" value="alpha/beta-Hydrolases"/>
    <property type="match status" value="1"/>
</dbReference>
<dbReference type="GO" id="GO:0005509">
    <property type="term" value="F:calcium ion binding"/>
    <property type="evidence" value="ECO:0007669"/>
    <property type="project" value="InterPro"/>
</dbReference>
<sequence length="616" mass="65109">MGIFNYQELDEAKSKALFTDALAISTYAYHNIDNGFDEGYHNTGFGLGLPFTLVTALIGSTQSQGGLPGIPWNPDSEKAALAAVNNAGWSLIGADQLGYSGKTDARGTYYGETLGYTTAQAEVLGKYDSEGNLTSIGIAFRGTSGPRESLITDSIGDLINDLLAGFGPAGYADNYSLKAFGTLLGDVAKFAQAHGLSGDDVTISGHSLGGMAVNSMAALSDDNWGGFYAQSSYVAFASPTQYETGGKVINIGYENDPVFRALDGTTLTPATFGVHDAPQESATNNIVNFNDHYASAAWNILPFSILNIPTWLSHLPFFYQDGLMRVLNSEFYSLTGKDSTVIVSNLSDVTRGTTWVEDLNRNAEKHSGPTFIVGSDSNDLIKGGTGNDYLEGRAGNDTFRDNGGFNIISGGEGNNTLDLQQALKNSEVAYDGNTLYLRDAKGGITLAEDIGTLRTKETSWIIFSKELDHQVTSAGLKSSEGLKAYASSLNGGAGDDNLQARANDKWLFGDDGNDTLLGHAGGNLTFVGGAGNDVIHSQGGSNTFLFSGDFGQDQIYGYQAQDKLVFMGTDGSSEGGNFRDFVSEVNDNLVFNFGGNTVTLVGLGLNSLSDGQVVLA</sequence>
<comment type="subcellular location">
    <subcellularLocation>
        <location evidence="1">Secreted</location>
    </subcellularLocation>
</comment>
<dbReference type="RefSeq" id="WP_115184782.1">
    <property type="nucleotide sequence ID" value="NZ_CAMKUF010000001.1"/>
</dbReference>
<name>A0A380B5F7_9GAMM</name>
<dbReference type="PANTHER" id="PTHR38340">
    <property type="entry name" value="S-LAYER PROTEIN"/>
    <property type="match status" value="1"/>
</dbReference>
<proteinExistence type="predicted"/>
<dbReference type="InterPro" id="IPR029058">
    <property type="entry name" value="AB_hydrolase_fold"/>
</dbReference>
<reference evidence="4 5" key="1">
    <citation type="submission" date="2018-06" db="EMBL/GenBank/DDBJ databases">
        <authorList>
            <consortium name="Pathogen Informatics"/>
            <person name="Doyle S."/>
        </authorList>
    </citation>
    <scope>NUCLEOTIDE SEQUENCE [LARGE SCALE GENOMIC DNA]</scope>
    <source>
        <strain evidence="4 5">NCTC11544</strain>
    </source>
</reference>
<dbReference type="GO" id="GO:0005576">
    <property type="term" value="C:extracellular region"/>
    <property type="evidence" value="ECO:0007669"/>
    <property type="project" value="UniProtKB-SubCell"/>
</dbReference>
<evidence type="ECO:0000313" key="5">
    <source>
        <dbReference type="Proteomes" id="UP000255529"/>
    </source>
</evidence>
<dbReference type="SUPFAM" id="SSF51120">
    <property type="entry name" value="beta-Roll"/>
    <property type="match status" value="1"/>
</dbReference>
<gene>
    <name evidence="4" type="ORF">NCTC11544_05560</name>
</gene>
<keyword evidence="3" id="KW-0106">Calcium</keyword>
<evidence type="ECO:0000313" key="4">
    <source>
        <dbReference type="EMBL" id="SUI92377.1"/>
    </source>
</evidence>
<dbReference type="EC" id="3.1.1.3" evidence="4"/>
<dbReference type="PRINTS" id="PR00313">
    <property type="entry name" value="CABNDNGRPT"/>
</dbReference>
<dbReference type="GO" id="GO:0004806">
    <property type="term" value="F:triacylglycerol lipase activity"/>
    <property type="evidence" value="ECO:0007669"/>
    <property type="project" value="UniProtKB-EC"/>
</dbReference>
<dbReference type="EMBL" id="UGYN01000002">
    <property type="protein sequence ID" value="SUI92377.1"/>
    <property type="molecule type" value="Genomic_DNA"/>
</dbReference>
<accession>A0A380B5F7</accession>
<dbReference type="AlphaFoldDB" id="A0A380B5F7"/>